<evidence type="ECO:0000259" key="12">
    <source>
        <dbReference type="PROSITE" id="PS50109"/>
    </source>
</evidence>
<keyword evidence="4" id="KW-1003">Cell membrane</keyword>
<evidence type="ECO:0000256" key="3">
    <source>
        <dbReference type="ARBA" id="ARBA00012438"/>
    </source>
</evidence>
<dbReference type="InterPro" id="IPR004358">
    <property type="entry name" value="Sig_transdc_His_kin-like_C"/>
</dbReference>
<dbReference type="Pfam" id="PF00512">
    <property type="entry name" value="HisKA"/>
    <property type="match status" value="1"/>
</dbReference>
<evidence type="ECO:0000256" key="6">
    <source>
        <dbReference type="ARBA" id="ARBA00022679"/>
    </source>
</evidence>
<feature type="transmembrane region" description="Helical" evidence="11">
    <location>
        <begin position="153"/>
        <end position="173"/>
    </location>
</feature>
<dbReference type="Gene3D" id="3.30.565.10">
    <property type="entry name" value="Histidine kinase-like ATPase, C-terminal domain"/>
    <property type="match status" value="1"/>
</dbReference>
<dbReference type="InterPro" id="IPR050980">
    <property type="entry name" value="2C_sensor_his_kinase"/>
</dbReference>
<evidence type="ECO:0000256" key="4">
    <source>
        <dbReference type="ARBA" id="ARBA00022475"/>
    </source>
</evidence>
<evidence type="ECO:0000256" key="5">
    <source>
        <dbReference type="ARBA" id="ARBA00022553"/>
    </source>
</evidence>
<evidence type="ECO:0000256" key="2">
    <source>
        <dbReference type="ARBA" id="ARBA00004651"/>
    </source>
</evidence>
<dbReference type="GO" id="GO:0016301">
    <property type="term" value="F:kinase activity"/>
    <property type="evidence" value="ECO:0007669"/>
    <property type="project" value="UniProtKB-KW"/>
</dbReference>
<feature type="transmembrane region" description="Helical" evidence="11">
    <location>
        <begin position="7"/>
        <end position="29"/>
    </location>
</feature>
<feature type="region of interest" description="Disordered" evidence="10">
    <location>
        <begin position="391"/>
        <end position="411"/>
    </location>
</feature>
<keyword evidence="11" id="KW-1133">Transmembrane helix</keyword>
<dbReference type="EC" id="2.7.13.3" evidence="3"/>
<dbReference type="Gene3D" id="1.10.287.130">
    <property type="match status" value="1"/>
</dbReference>
<keyword evidence="11" id="KW-0812">Transmembrane</keyword>
<dbReference type="SMART" id="SM00388">
    <property type="entry name" value="HisKA"/>
    <property type="match status" value="1"/>
</dbReference>
<dbReference type="EMBL" id="SPMZ01000007">
    <property type="protein sequence ID" value="NMQ18091.1"/>
    <property type="molecule type" value="Genomic_DNA"/>
</dbReference>
<keyword evidence="8 13" id="KW-0418">Kinase</keyword>
<dbReference type="InterPro" id="IPR005467">
    <property type="entry name" value="His_kinase_dom"/>
</dbReference>
<keyword evidence="6" id="KW-0808">Transferase</keyword>
<dbReference type="Proteomes" id="UP000760480">
    <property type="component" value="Unassembled WGS sequence"/>
</dbReference>
<gene>
    <name evidence="13" type="ORF">E4P82_02090</name>
</gene>
<evidence type="ECO:0000256" key="1">
    <source>
        <dbReference type="ARBA" id="ARBA00000085"/>
    </source>
</evidence>
<keyword evidence="9" id="KW-0067">ATP-binding</keyword>
<feature type="transmembrane region" description="Helical" evidence="11">
    <location>
        <begin position="93"/>
        <end position="109"/>
    </location>
</feature>
<comment type="caution">
    <text evidence="13">The sequence shown here is derived from an EMBL/GenBank/DDBJ whole genome shotgun (WGS) entry which is preliminary data.</text>
</comment>
<organism evidence="13 14">
    <name type="scientific">Candidatus Competibacter phosphatis</name>
    <dbReference type="NCBI Taxonomy" id="221280"/>
    <lineage>
        <taxon>Bacteria</taxon>
        <taxon>Pseudomonadati</taxon>
        <taxon>Pseudomonadota</taxon>
        <taxon>Gammaproteobacteria</taxon>
        <taxon>Candidatus Competibacteraceae</taxon>
        <taxon>Candidatus Competibacter</taxon>
    </lineage>
</organism>
<dbReference type="Pfam" id="PF02518">
    <property type="entry name" value="HATPase_c"/>
    <property type="match status" value="1"/>
</dbReference>
<evidence type="ECO:0000256" key="11">
    <source>
        <dbReference type="SAM" id="Phobius"/>
    </source>
</evidence>
<comment type="subcellular location">
    <subcellularLocation>
        <location evidence="2">Cell membrane</location>
        <topology evidence="2">Multi-pass membrane protein</topology>
    </subcellularLocation>
</comment>
<keyword evidence="14" id="KW-1185">Reference proteome</keyword>
<evidence type="ECO:0000256" key="8">
    <source>
        <dbReference type="ARBA" id="ARBA00022777"/>
    </source>
</evidence>
<dbReference type="RefSeq" id="WP_169247345.1">
    <property type="nucleotide sequence ID" value="NZ_SPMZ01000007.1"/>
</dbReference>
<dbReference type="PRINTS" id="PR00344">
    <property type="entry name" value="BCTRLSENSOR"/>
</dbReference>
<evidence type="ECO:0000256" key="7">
    <source>
        <dbReference type="ARBA" id="ARBA00022741"/>
    </source>
</evidence>
<reference evidence="13 14" key="1">
    <citation type="submission" date="2019-03" db="EMBL/GenBank/DDBJ databases">
        <title>Metabolic reconstructions from genomes of highly enriched 'Candidatus Accumulibacter' and 'Candidatus Competibacter' bioreactor populations.</title>
        <authorList>
            <person name="Annavajhala M.K."/>
            <person name="Welles L."/>
            <person name="Abbas B."/>
            <person name="Sorokin D."/>
            <person name="Park H."/>
            <person name="Van Loosdrecht M."/>
            <person name="Chandran K."/>
        </authorList>
    </citation>
    <scope>NUCLEOTIDE SEQUENCE [LARGE SCALE GENOMIC DNA]</scope>
    <source>
        <strain evidence="13 14">SBR_G</strain>
    </source>
</reference>
<keyword evidence="7" id="KW-0547">Nucleotide-binding</keyword>
<evidence type="ECO:0000256" key="10">
    <source>
        <dbReference type="SAM" id="MobiDB-lite"/>
    </source>
</evidence>
<keyword evidence="5" id="KW-0597">Phosphoprotein</keyword>
<dbReference type="InterPro" id="IPR003661">
    <property type="entry name" value="HisK_dim/P_dom"/>
</dbReference>
<evidence type="ECO:0000256" key="9">
    <source>
        <dbReference type="ARBA" id="ARBA00022840"/>
    </source>
</evidence>
<dbReference type="CDD" id="cd00082">
    <property type="entry name" value="HisKA"/>
    <property type="match status" value="1"/>
</dbReference>
<dbReference type="SMART" id="SM00387">
    <property type="entry name" value="HATPase_c"/>
    <property type="match status" value="1"/>
</dbReference>
<sequence length="411" mass="44684">MDDLRRLLLLRLLVILGPGVMLLWLYFGLTPPQPLPPWSIVSFLGLMALAFVALRLRSRLLKPVAAWELFACLQLDVLALAMLLYFGGGASNPFISMLLLPMIVSAALLPAGYVWAMAGVTVAVYTALMFRYLPLPGMLSGHGPGFHAHLWGMWLVFVISALLIAGFVARLAATLRNRDREVARLREKALRDEQILVLGMFGAGAAHELGTPLSTIAILAKELEREYGEDSALGADLRTLRQQVEACKSILGDLLRGADLLADRDAAQTLDVLLERTRDRWQLLRPWVPLRVNCAGPLPPPAVVSPQTIGQTLISLLNNAADACPEGVELAGRWDRRRVVIEICDRGPGPPSEVVNRVGEAFLSTKDGGMGIGLLLANAALERLGGRVSLSRDPRGGTRTRIDLPNRLEAA</sequence>
<dbReference type="SUPFAM" id="SSF47384">
    <property type="entry name" value="Homodimeric domain of signal transducing histidine kinase"/>
    <property type="match status" value="1"/>
</dbReference>
<accession>A0ABX1TH34</accession>
<dbReference type="PANTHER" id="PTHR44936:SF10">
    <property type="entry name" value="SENSOR PROTEIN RSTB"/>
    <property type="match status" value="1"/>
</dbReference>
<comment type="catalytic activity">
    <reaction evidence="1">
        <text>ATP + protein L-histidine = ADP + protein N-phospho-L-histidine.</text>
        <dbReference type="EC" id="2.7.13.3"/>
    </reaction>
</comment>
<dbReference type="SUPFAM" id="SSF55874">
    <property type="entry name" value="ATPase domain of HSP90 chaperone/DNA topoisomerase II/histidine kinase"/>
    <property type="match status" value="1"/>
</dbReference>
<dbReference type="InterPro" id="IPR036097">
    <property type="entry name" value="HisK_dim/P_sf"/>
</dbReference>
<name>A0ABX1TH34_9GAMM</name>
<dbReference type="PROSITE" id="PS50109">
    <property type="entry name" value="HIS_KIN"/>
    <property type="match status" value="1"/>
</dbReference>
<feature type="transmembrane region" description="Helical" evidence="11">
    <location>
        <begin position="35"/>
        <end position="54"/>
    </location>
</feature>
<dbReference type="PANTHER" id="PTHR44936">
    <property type="entry name" value="SENSOR PROTEIN CREC"/>
    <property type="match status" value="1"/>
</dbReference>
<dbReference type="InterPro" id="IPR003594">
    <property type="entry name" value="HATPase_dom"/>
</dbReference>
<keyword evidence="11" id="KW-0472">Membrane</keyword>
<feature type="transmembrane region" description="Helical" evidence="11">
    <location>
        <begin position="66"/>
        <end position="87"/>
    </location>
</feature>
<evidence type="ECO:0000313" key="14">
    <source>
        <dbReference type="Proteomes" id="UP000760480"/>
    </source>
</evidence>
<dbReference type="InterPro" id="IPR036890">
    <property type="entry name" value="HATPase_C_sf"/>
</dbReference>
<feature type="domain" description="Histidine kinase" evidence="12">
    <location>
        <begin position="204"/>
        <end position="408"/>
    </location>
</feature>
<feature type="transmembrane region" description="Helical" evidence="11">
    <location>
        <begin position="114"/>
        <end position="133"/>
    </location>
</feature>
<evidence type="ECO:0000313" key="13">
    <source>
        <dbReference type="EMBL" id="NMQ18091.1"/>
    </source>
</evidence>
<proteinExistence type="predicted"/>
<protein>
    <recommendedName>
        <fullName evidence="3">histidine kinase</fullName>
        <ecNumber evidence="3">2.7.13.3</ecNumber>
    </recommendedName>
</protein>